<keyword evidence="7" id="KW-1185">Reference proteome</keyword>
<evidence type="ECO:0008006" key="8">
    <source>
        <dbReference type="Google" id="ProtNLM"/>
    </source>
</evidence>
<dbReference type="AlphaFoldDB" id="A0A9J6D931"/>
<evidence type="ECO:0000259" key="4">
    <source>
        <dbReference type="PROSITE" id="PS50158"/>
    </source>
</evidence>
<dbReference type="InterPro" id="IPR005135">
    <property type="entry name" value="Endo/exonuclease/phosphatase"/>
</dbReference>
<dbReference type="SUPFAM" id="SSF56219">
    <property type="entry name" value="DNase I-like"/>
    <property type="match status" value="1"/>
</dbReference>
<evidence type="ECO:0000313" key="6">
    <source>
        <dbReference type="EMBL" id="KAH8018693.1"/>
    </source>
</evidence>
<reference evidence="6" key="2">
    <citation type="submission" date="2021-09" db="EMBL/GenBank/DDBJ databases">
        <authorList>
            <person name="Jia N."/>
            <person name="Wang J."/>
            <person name="Shi W."/>
            <person name="Du L."/>
            <person name="Sun Y."/>
            <person name="Zhan W."/>
            <person name="Jiang J."/>
            <person name="Wang Q."/>
            <person name="Zhang B."/>
            <person name="Ji P."/>
            <person name="Sakyi L.B."/>
            <person name="Cui X."/>
            <person name="Yuan T."/>
            <person name="Jiang B."/>
            <person name="Yang W."/>
            <person name="Lam T.T.-Y."/>
            <person name="Chang Q."/>
            <person name="Ding S."/>
            <person name="Wang X."/>
            <person name="Zhu J."/>
            <person name="Ruan X."/>
            <person name="Zhao L."/>
            <person name="Wei J."/>
            <person name="Que T."/>
            <person name="Du C."/>
            <person name="Cheng J."/>
            <person name="Dai P."/>
            <person name="Han X."/>
            <person name="Huang E."/>
            <person name="Gao Y."/>
            <person name="Liu J."/>
            <person name="Shao H."/>
            <person name="Ye R."/>
            <person name="Li L."/>
            <person name="Wei W."/>
            <person name="Wang X."/>
            <person name="Wang C."/>
            <person name="Huo Q."/>
            <person name="Li W."/>
            <person name="Guo W."/>
            <person name="Chen H."/>
            <person name="Chen S."/>
            <person name="Zhou L."/>
            <person name="Zhou L."/>
            <person name="Ni X."/>
            <person name="Tian J."/>
            <person name="Zhou Y."/>
            <person name="Sheng Y."/>
            <person name="Liu T."/>
            <person name="Pan Y."/>
            <person name="Xia L."/>
            <person name="Li J."/>
            <person name="Zhao F."/>
            <person name="Cao W."/>
        </authorList>
    </citation>
    <scope>NUCLEOTIDE SEQUENCE</scope>
    <source>
        <strain evidence="6">Rmic-2018</strain>
        <tissue evidence="6">Larvae</tissue>
    </source>
</reference>
<dbReference type="PANTHER" id="PTHR24216:SF8">
    <property type="entry name" value="PAXILLIN, ISOFORM F"/>
    <property type="match status" value="1"/>
</dbReference>
<feature type="compositionally biased region" description="Pro residues" evidence="3">
    <location>
        <begin position="314"/>
        <end position="325"/>
    </location>
</feature>
<dbReference type="InterPro" id="IPR036691">
    <property type="entry name" value="Endo/exonu/phosph_ase_sf"/>
</dbReference>
<feature type="domain" description="RNase H type-1" evidence="5">
    <location>
        <begin position="965"/>
        <end position="1093"/>
    </location>
</feature>
<proteinExistence type="predicted"/>
<comment type="caution">
    <text evidence="6">The sequence shown here is derived from an EMBL/GenBank/DDBJ whole genome shotgun (WGS) entry which is preliminary data.</text>
</comment>
<dbReference type="PROSITE" id="PS50879">
    <property type="entry name" value="RNASE_H_1"/>
    <property type="match status" value="1"/>
</dbReference>
<dbReference type="SUPFAM" id="SSF53098">
    <property type="entry name" value="Ribonuclease H-like"/>
    <property type="match status" value="1"/>
</dbReference>
<dbReference type="GO" id="GO:0008270">
    <property type="term" value="F:zinc ion binding"/>
    <property type="evidence" value="ECO:0007669"/>
    <property type="project" value="UniProtKB-KW"/>
</dbReference>
<dbReference type="EMBL" id="JABSTU010000010">
    <property type="protein sequence ID" value="KAH8018693.1"/>
    <property type="molecule type" value="Genomic_DNA"/>
</dbReference>
<dbReference type="VEuPathDB" id="VectorBase:LOC119179191"/>
<dbReference type="GO" id="GO:0004523">
    <property type="term" value="F:RNA-DNA hybrid ribonuclease activity"/>
    <property type="evidence" value="ECO:0007669"/>
    <property type="project" value="InterPro"/>
</dbReference>
<keyword evidence="1" id="KW-0862">Zinc</keyword>
<dbReference type="InterPro" id="IPR036397">
    <property type="entry name" value="RNaseH_sf"/>
</dbReference>
<dbReference type="PANTHER" id="PTHR24216">
    <property type="entry name" value="PAXILLIN-RELATED"/>
    <property type="match status" value="1"/>
</dbReference>
<evidence type="ECO:0000256" key="2">
    <source>
        <dbReference type="SAM" id="Coils"/>
    </source>
</evidence>
<dbReference type="Gene3D" id="3.30.420.10">
    <property type="entry name" value="Ribonuclease H-like superfamily/Ribonuclease H"/>
    <property type="match status" value="1"/>
</dbReference>
<feature type="region of interest" description="Disordered" evidence="3">
    <location>
        <begin position="302"/>
        <end position="379"/>
    </location>
</feature>
<dbReference type="InterPro" id="IPR036875">
    <property type="entry name" value="Znf_CCHC_sf"/>
</dbReference>
<dbReference type="SUPFAM" id="SSF57756">
    <property type="entry name" value="Retrovirus zinc finger-like domains"/>
    <property type="match status" value="1"/>
</dbReference>
<gene>
    <name evidence="6" type="ORF">HPB51_010520</name>
</gene>
<dbReference type="Proteomes" id="UP000821866">
    <property type="component" value="Chromosome 8"/>
</dbReference>
<evidence type="ECO:0000259" key="5">
    <source>
        <dbReference type="PROSITE" id="PS50879"/>
    </source>
</evidence>
<name>A0A9J6D931_RHIMP</name>
<dbReference type="InterPro" id="IPR002156">
    <property type="entry name" value="RNaseH_domain"/>
</dbReference>
<dbReference type="InterPro" id="IPR012337">
    <property type="entry name" value="RNaseH-like_sf"/>
</dbReference>
<feature type="region of interest" description="Disordered" evidence="3">
    <location>
        <begin position="1"/>
        <end position="71"/>
    </location>
</feature>
<dbReference type="InterPro" id="IPR001878">
    <property type="entry name" value="Znf_CCHC"/>
</dbReference>
<evidence type="ECO:0000313" key="7">
    <source>
        <dbReference type="Proteomes" id="UP000821866"/>
    </source>
</evidence>
<dbReference type="Gene3D" id="3.60.10.10">
    <property type="entry name" value="Endonuclease/exonuclease/phosphatase"/>
    <property type="match status" value="1"/>
</dbReference>
<feature type="coiled-coil region" evidence="2">
    <location>
        <begin position="383"/>
        <end position="431"/>
    </location>
</feature>
<feature type="domain" description="CCHC-type" evidence="4">
    <location>
        <begin position="240"/>
        <end position="255"/>
    </location>
</feature>
<organism evidence="6 7">
    <name type="scientific">Rhipicephalus microplus</name>
    <name type="common">Cattle tick</name>
    <name type="synonym">Boophilus microplus</name>
    <dbReference type="NCBI Taxonomy" id="6941"/>
    <lineage>
        <taxon>Eukaryota</taxon>
        <taxon>Metazoa</taxon>
        <taxon>Ecdysozoa</taxon>
        <taxon>Arthropoda</taxon>
        <taxon>Chelicerata</taxon>
        <taxon>Arachnida</taxon>
        <taxon>Acari</taxon>
        <taxon>Parasitiformes</taxon>
        <taxon>Ixodida</taxon>
        <taxon>Ixodoidea</taxon>
        <taxon>Ixodidae</taxon>
        <taxon>Rhipicephalinae</taxon>
        <taxon>Rhipicephalus</taxon>
        <taxon>Boophilus</taxon>
    </lineage>
</organism>
<keyword evidence="2" id="KW-0175">Coiled coil</keyword>
<accession>A0A9J6D931</accession>
<dbReference type="GO" id="GO:0003676">
    <property type="term" value="F:nucleic acid binding"/>
    <property type="evidence" value="ECO:0007669"/>
    <property type="project" value="InterPro"/>
</dbReference>
<sequence>MEYIVEGQDVSPEELSDESWQSPGLRAQEQRRAALRLATAATKPTTTPASLPSSKRVNTSPPQHRRRAPLPRLPADTIHIVGRPKSPVELTKLQPWHLYTALLQAAFLQDLPPASRDTVRIHPVNNTFTLSVADSARAQAYLRITSLTVSGNTFTVHLYAPPPDDALRGILYHAFDDFTDQAILEDLQASNPTLSVVGGRRMGKAPHILVTLMEPKLPRWIFYHGVQLRLLPFRNKVEACYNCRSTGHRTDVCPKPRQERCHRCGAAHPTPPEGSPPTCNPRCIVCNGNHSTYSSNCKHRYVQRPQRQKAPAPDTHPPPQQPVPPAAVVRSSQQAASGPSPAPPPKSVTASPPPVPAVPKPTSQPMNSTWPRGAPGLPSEPQVVALQQENASLRQQVTAQSAQIAAQKTQIDSLQAKLQALEEKLESAITVKSSLPSTICSSSDMDVQTPEGCTGKRRRPNTPLESLHFSEEVQVSIKTALVDLEERLDSRFNSVHQLLTAQHEALNSLRTDFAAYPPATSFQSLQSTVDSLQTAMLGSIRAKLPLHARTTTSSGAARTSQTPVEATSSAVKMADRSIVTIWQWNCRGFRPKRNHLLLHLQQLDPSDAPDIIVLQETHADVSLSGYVAYNQVTHHPLPHPVTAVLTRRTLAVNRHDLPFPAVHHVFLETLPQQREQPSLFILNVYNPPRSTEDASLLALLRAAAAKAAKSPLLILGDFNVKHPDWGYSKADGPGRRLWQLAHDLNLSLLTDPTQPTRIGNSVCRDTTPDLSFCRSVPDARWYNTHQSLGSDHYVLTIQVLTSPSKPRPHTARYTDWDAFRERRLHSATSNIEDLSTWTDQLLEDLDAVTASIPTTKDYPATDARLAHLWAARTGLCNRWQKQRHNRRLRRRIAHLDLQRLYRSPTGRHILSSIGHDTSSHPPDLVSLPHAIRAAFYIKPLPKNMLAGHHDARRQARAAMLHAKYADHPAVAYVDAARYNARRDAFVVVSVSPSSAPLGPTITAGTVRTPYAVEAEEVAIALAATSADASVIISDSKQAISNFARGLVSPTTLRLLRPLLQQDEQCRIELIWVPAHSGHPGNETAHQRARGFVDRAVGHSESDALVPEPLVTYHDITQHYRLERYFYSHPHSSLPKRSEIAWRRLQTRTFPCPLVFSYMHPGAIDPRCCLCGNVASLNHILWGCPEDPPPADLLCSPPTEGQWEALLSSNDIDIQTRVLKRAEEVIEKHSLAAFVA</sequence>
<keyword evidence="1" id="KW-0863">Zinc-finger</keyword>
<dbReference type="Pfam" id="PF14529">
    <property type="entry name" value="Exo_endo_phos_2"/>
    <property type="match status" value="1"/>
</dbReference>
<dbReference type="PROSITE" id="PS50158">
    <property type="entry name" value="ZF_CCHC"/>
    <property type="match status" value="1"/>
</dbReference>
<feature type="compositionally biased region" description="Pro residues" evidence="3">
    <location>
        <begin position="340"/>
        <end position="359"/>
    </location>
</feature>
<feature type="region of interest" description="Disordered" evidence="3">
    <location>
        <begin position="442"/>
        <end position="462"/>
    </location>
</feature>
<reference evidence="6" key="1">
    <citation type="journal article" date="2020" name="Cell">
        <title>Large-Scale Comparative Analyses of Tick Genomes Elucidate Their Genetic Diversity and Vector Capacities.</title>
        <authorList>
            <consortium name="Tick Genome and Microbiome Consortium (TIGMIC)"/>
            <person name="Jia N."/>
            <person name="Wang J."/>
            <person name="Shi W."/>
            <person name="Du L."/>
            <person name="Sun Y."/>
            <person name="Zhan W."/>
            <person name="Jiang J.F."/>
            <person name="Wang Q."/>
            <person name="Zhang B."/>
            <person name="Ji P."/>
            <person name="Bell-Sakyi L."/>
            <person name="Cui X.M."/>
            <person name="Yuan T.T."/>
            <person name="Jiang B.G."/>
            <person name="Yang W.F."/>
            <person name="Lam T.T."/>
            <person name="Chang Q.C."/>
            <person name="Ding S.J."/>
            <person name="Wang X.J."/>
            <person name="Zhu J.G."/>
            <person name="Ruan X.D."/>
            <person name="Zhao L."/>
            <person name="Wei J.T."/>
            <person name="Ye R.Z."/>
            <person name="Que T.C."/>
            <person name="Du C.H."/>
            <person name="Zhou Y.H."/>
            <person name="Cheng J.X."/>
            <person name="Dai P.F."/>
            <person name="Guo W.B."/>
            <person name="Han X.H."/>
            <person name="Huang E.J."/>
            <person name="Li L.F."/>
            <person name="Wei W."/>
            <person name="Gao Y.C."/>
            <person name="Liu J.Z."/>
            <person name="Shao H.Z."/>
            <person name="Wang X."/>
            <person name="Wang C.C."/>
            <person name="Yang T.C."/>
            <person name="Huo Q.B."/>
            <person name="Li W."/>
            <person name="Chen H.Y."/>
            <person name="Chen S.E."/>
            <person name="Zhou L.G."/>
            <person name="Ni X.B."/>
            <person name="Tian J.H."/>
            <person name="Sheng Y."/>
            <person name="Liu T."/>
            <person name="Pan Y.S."/>
            <person name="Xia L.Y."/>
            <person name="Li J."/>
            <person name="Zhao F."/>
            <person name="Cao W.C."/>
        </authorList>
    </citation>
    <scope>NUCLEOTIDE SEQUENCE</scope>
    <source>
        <strain evidence="6">Rmic-2018</strain>
    </source>
</reference>
<feature type="compositionally biased region" description="Low complexity" evidence="3">
    <location>
        <begin position="326"/>
        <end position="339"/>
    </location>
</feature>
<protein>
    <recommendedName>
        <fullName evidence="8">Tick transposon</fullName>
    </recommendedName>
</protein>
<feature type="compositionally biased region" description="Low complexity" evidence="3">
    <location>
        <begin position="35"/>
        <end position="55"/>
    </location>
</feature>
<evidence type="ECO:0000256" key="1">
    <source>
        <dbReference type="PROSITE-ProRule" id="PRU00047"/>
    </source>
</evidence>
<dbReference type="VEuPathDB" id="VectorBase:LOC119174002"/>
<evidence type="ECO:0000256" key="3">
    <source>
        <dbReference type="SAM" id="MobiDB-lite"/>
    </source>
</evidence>
<keyword evidence="1" id="KW-0479">Metal-binding</keyword>